<evidence type="ECO:0000313" key="6">
    <source>
        <dbReference type="Proteomes" id="UP000095280"/>
    </source>
</evidence>
<dbReference type="GO" id="GO:0051015">
    <property type="term" value="F:actin filament binding"/>
    <property type="evidence" value="ECO:0007669"/>
    <property type="project" value="InterPro"/>
</dbReference>
<dbReference type="SUPFAM" id="SSF53098">
    <property type="entry name" value="Ribonuclease H-like"/>
    <property type="match status" value="1"/>
</dbReference>
<dbReference type="SUPFAM" id="SSF50405">
    <property type="entry name" value="Actin-crosslinking proteins"/>
    <property type="match status" value="3"/>
</dbReference>
<dbReference type="CDD" id="cd23336">
    <property type="entry name" value="beta-trefoil_FSCN_rpt3"/>
    <property type="match status" value="1"/>
</dbReference>
<dbReference type="Gene3D" id="3.30.420.10">
    <property type="entry name" value="Ribonuclease H-like superfamily/Ribonuclease H"/>
    <property type="match status" value="1"/>
</dbReference>
<dbReference type="InterPro" id="IPR008999">
    <property type="entry name" value="Actin-crosslinking"/>
</dbReference>
<dbReference type="PANTHER" id="PTHR37984">
    <property type="entry name" value="PROTEIN CBG26694"/>
    <property type="match status" value="1"/>
</dbReference>
<dbReference type="GO" id="GO:0015074">
    <property type="term" value="P:DNA integration"/>
    <property type="evidence" value="ECO:0007669"/>
    <property type="project" value="InterPro"/>
</dbReference>
<dbReference type="PANTHER" id="PTHR37984:SF5">
    <property type="entry name" value="PROTEIN NYNRIN-LIKE"/>
    <property type="match status" value="1"/>
</dbReference>
<evidence type="ECO:0000256" key="1">
    <source>
        <dbReference type="ARBA" id="ARBA00004496"/>
    </source>
</evidence>
<feature type="domain" description="Integrase catalytic" evidence="5">
    <location>
        <begin position="1186"/>
        <end position="1355"/>
    </location>
</feature>
<feature type="region of interest" description="Disordered" evidence="4">
    <location>
        <begin position="2476"/>
        <end position="2516"/>
    </location>
</feature>
<comment type="subcellular location">
    <subcellularLocation>
        <location evidence="1">Cytoplasm</location>
    </subcellularLocation>
</comment>
<feature type="compositionally biased region" description="Low complexity" evidence="4">
    <location>
        <begin position="2505"/>
        <end position="2516"/>
    </location>
</feature>
<evidence type="ECO:0000259" key="5">
    <source>
        <dbReference type="PROSITE" id="PS50994"/>
    </source>
</evidence>
<name>A0A1I8HUS6_9PLAT</name>
<evidence type="ECO:0000256" key="4">
    <source>
        <dbReference type="SAM" id="MobiDB-lite"/>
    </source>
</evidence>
<feature type="compositionally biased region" description="Polar residues" evidence="4">
    <location>
        <begin position="2485"/>
        <end position="2498"/>
    </location>
</feature>
<dbReference type="InterPro" id="IPR022768">
    <property type="entry name" value="Fascin-like_dom"/>
</dbReference>
<evidence type="ECO:0000256" key="3">
    <source>
        <dbReference type="ARBA" id="ARBA00023203"/>
    </source>
</evidence>
<dbReference type="CDD" id="cd23335">
    <property type="entry name" value="beta-trefoil_FSCN_rpt2"/>
    <property type="match status" value="1"/>
</dbReference>
<dbReference type="PROSITE" id="PS50994">
    <property type="entry name" value="INTEGRASE"/>
    <property type="match status" value="1"/>
</dbReference>
<keyword evidence="2" id="KW-0963">Cytoplasm</keyword>
<dbReference type="InterPro" id="IPR012337">
    <property type="entry name" value="RNaseH-like_sf"/>
</dbReference>
<dbReference type="CDD" id="cd23334">
    <property type="entry name" value="beta-trefoil_FSCN_rpt1"/>
    <property type="match status" value="1"/>
</dbReference>
<feature type="compositionally biased region" description="Polar residues" evidence="4">
    <location>
        <begin position="1629"/>
        <end position="1640"/>
    </location>
</feature>
<accession>A0A1I8HUS6</accession>
<feature type="compositionally biased region" description="Polar residues" evidence="4">
    <location>
        <begin position="682"/>
        <end position="691"/>
    </location>
</feature>
<feature type="region of interest" description="Disordered" evidence="4">
    <location>
        <begin position="2521"/>
        <end position="2540"/>
    </location>
</feature>
<dbReference type="Proteomes" id="UP000095280">
    <property type="component" value="Unplaced"/>
</dbReference>
<keyword evidence="3" id="KW-0009">Actin-binding</keyword>
<feature type="region of interest" description="Disordered" evidence="4">
    <location>
        <begin position="656"/>
        <end position="691"/>
    </location>
</feature>
<evidence type="ECO:0000256" key="2">
    <source>
        <dbReference type="ARBA" id="ARBA00022490"/>
    </source>
</evidence>
<organism evidence="6 7">
    <name type="scientific">Macrostomum lignano</name>
    <dbReference type="NCBI Taxonomy" id="282301"/>
    <lineage>
        <taxon>Eukaryota</taxon>
        <taxon>Metazoa</taxon>
        <taxon>Spiralia</taxon>
        <taxon>Lophotrochozoa</taxon>
        <taxon>Platyhelminthes</taxon>
        <taxon>Rhabditophora</taxon>
        <taxon>Macrostomorpha</taxon>
        <taxon>Macrostomida</taxon>
        <taxon>Macrostomidae</taxon>
        <taxon>Macrostomum</taxon>
    </lineage>
</organism>
<protein>
    <submittedName>
        <fullName evidence="7">Integrase catalytic domain-containing protein</fullName>
    </submittedName>
</protein>
<dbReference type="GO" id="GO:0030674">
    <property type="term" value="F:protein-macromolecule adaptor activity"/>
    <property type="evidence" value="ECO:0007669"/>
    <property type="project" value="InterPro"/>
</dbReference>
<dbReference type="InterPro" id="IPR036397">
    <property type="entry name" value="RNaseH_sf"/>
</dbReference>
<dbReference type="GO" id="GO:0003676">
    <property type="term" value="F:nucleic acid binding"/>
    <property type="evidence" value="ECO:0007669"/>
    <property type="project" value="InterPro"/>
</dbReference>
<dbReference type="FunFam" id="2.80.10.50:FF:000008">
    <property type="entry name" value="Fascin"/>
    <property type="match status" value="1"/>
</dbReference>
<sequence length="3038" mass="333667">HGKQRSRVDYVCTGLTLGLRHGSGLRAAVLRFAASPAATGPGAVAQQALSRRQLSGAVVLLIVELAPICVANNAGTDAVSAASSGVPLGTMPGSEQVVLNRQHRTNTNCTAAAAGTAGDRLAAKSRQSNAKNRAEQIMIKPRRPPQAMRLRPRYSRQGGSGMLGGSTNHGWMTSSTANIIPPANLQQSADLCDLEISHCDLVLLTVDAESTMHWLATYHLIANSSHGTAATAQAKVGKVSPGLQILQHRLVLGDAILQVFNGPAVAAGHVMRAGALFKVRQVAHRPIVIALETSQFTDPPLRSAHHESVNQHNQVLGRRHHRVLQGRFIFVSRRHALIGGGHPGQPGLHLSPAVRLRRHCRPFDRRLQLRLPAQLVQPDSQAGHCGPGATRRLGQAAKAVAAGGGAAAARQWPAFPGQLRHNAVGVALQQQLVQRAEIVITPKVGRVVTAAGDFVDAVAKHQHTFLLLLQKLTVSSSSSSSRLILILAGCRSRLRRAASLARLARSPKFGVGASGRARSAAKLGACWRSLPPPAWDRPMRAKARNKPRLERAFCLSAAMLYQDLLRSFASLLTGARVLELKKALNNSFLILAELNFDHGVNLIALPTAAAEDAGQQPVVRCQRAQRLRQEVPVAQKLWQPVGSVRLQQANNASYQHRCNQQAERDVDGGGVQQRQGEEHQRNGTGSQISTPNTLKNRCTSAVCRLESLPEARAASRPVVVVPMFEPSVIGYMISTVITPVPTRGVRADVLFEVLQQTLISVLLFRRSSGSFSSLLSNLITRPVNGEVMALRKSGGLSTLMVLLALLFTMRPVRLVRAPLAISRGSRTSTVSQLNMSCTVAPANARSSSSLSPIWPRETIVLVTVVPMLAPMIMYTEERSSRIWAPTIVMISEDGKQDAHHQAGDGVGEHDVVGQQLANLTATEQAEGGAHEVDMLQYLVNECGKPWSLWKDVDCVVQDLYHLASKRSSGLKVCSVVIVHDNCIKLIGKNEQKPESSDGIKGPAIDIAYETSDKPRSRSRCYEFDAWQATIEAYFEAMGVKLSEADSPEVKAQKSAHRRACVLNSFFAATFNKYKNLPLSVEQLRDPELVIKTLREHLLGQVNVIVEHNRFWTRQQKDGETFSDYIMELRDLMRTYTVKRLLAQPKLSLSEAITICQSEEACVKQRDEICKVEDMQKLAKRPRILEAADGPTAANGQCMKVIGKFRDSISIDFCEHAGKKFLVLVDAYSGWPAFCHFGDRAPTYKLINACREFFCQTAVPEKFCADCGPQFKAQPFVNFLRRWGVNIKYSSPYYHQSNGRAEAAVKSIKKIVRGAWDSRLNDLDKDKMAQGLLQLRNTPITGDILFSTFKSIVDDVLHAHLHHVRNTNATGFVMQENADDNDPSRKSGVELQRPSAIRRLWLRLSVLFLALSLCLEAMRRLLSASLRRLQHQCNDDGLWKKSSKLWLADRIKIAQQRMRERHARIAKEVETINPGMLVRLRNYLRDDRKSGKLLSIWSDLDLVWRCVGLSVYQLTGLKRCVNGVHLKRCRTPAEPYSRIASQIFCRDVNLIPFHTAAAADAGQQPVVRRQRAQRLRQEVPGAQKLWQPVGSVRLQQANNASYQHRCNQQAKRDVDGGGMQQRQGEEHQRNGTGSQISTPNKLKNRCTSAVCRLESLPEARAASRPVVVVPRFDPSASGYMISTVITPVPTRGVRADVSTDDDWTSIVLFEVLQQTLISVLLFRRSSGSFSSLLSNLITRPVNGEVMALRKSGGLSTLMVLLALLFTMRPVRLVRAPLAISRGSRTSTVSQLNMSCTVAPANARSSSSLSPIWPRETIVLVTVVPMLAPMIIEVEVDELCTRTAGDGVGEHDVVGQQLANLTATEQAEGGAHEVETLKNQSINREYLFTSEYSVFSERKSWTIWRYLLPVHRVNSKLTHLGSVQVTILSVPRQNFAQSDPAGDDAFFCIAAVSYCLGSRVACDDDMVSSLLSAAGRFATAEVGEPLAACELGRVPICAAARQDVGWHRQHLGLQRVDNKTDARCHLNQLVDLALGAFNGRGPEGEQFLSWRRWMRLRSRKPSTTSSVVTGLVQESSLAGSGVSSRSAKLKGSGDAGAFTMSAKKSRHSFLRFSGVSPARFSATRFLRPVRVRTAVHTVRLFTSRPAAVIVMDAVMAAIMRLQRMTELRQSPRGVAPACVLPPSLAARKGDQAGGGLRNWVFADTRSSRASILSFSRCATKGERSDLRGTAFRSPSTASVSRFGTSSSCLARKSKNWLKRMPHLTELMAAQIFLRPDLAGLEHSSSCRISPSEARVCLCHETDFLLCRRCCRRSCILCAASKSSSSCESEPLIAGGRQNSFSSFDRAIRDVSKKFWRDFKLSGSPSVLPESACRLSSCRVSLSSSRLHFTLRMPFLTAPDSVLLQLKLHSFGPLAAAVSSATQVPPSLRGGQQALKRRRGLSLIQHERKPAMDNSSFFLKKKTANSYYFGRPLNSVQIIPATGGSGMPDQQKQQNAATASRPQPQPQPQQQQQQQQQQQIVIKKSPLPPPPQPLTPTLRPPVGQLNGAAACAASTASSGFSDPFESLKWKIGLRNASGRYLTAEPFGYKLNVSGSALRQRQTWVAVPDPARECLYFKSHLGRFLSADADGNVACSRDKPGVEERFLVERHGRDARLWALRSLQFGYYLAGEEDRLHCFAKSPAWWTCHLALHPQVHVKNLNRGRYLRLDVDEDDETDAAEAEGDEDAGGGGYSGGRQLLCDRCNPWGPGALITLQQQPDGRVAIRASDGSLLASNGRLVASELSERTLFCLDLRAGPSSGLAFRDSAGRYLTNVGALGLTRTKNSTVGRDELYVLEDSFPQVAVQAFNGRYASIRQGQDLNANQTDISDTETYQLEFQAGRWRFRTRDDKFWRLSAIGTGISGNGEARDPSTLFEMQPLPRGRVSLRCSNGAYLAAKKLGALNAAAGGESSAGRRPAEEEQFRLVLLNRPVLVFRCGYGFIGVRGSRLECNLATYDMFQLEHSANGYFIKRGFGREEGKQQSGSFRWTLSRHTLRQGVQRP</sequence>
<dbReference type="InterPro" id="IPR001584">
    <property type="entry name" value="Integrase_cat-core"/>
</dbReference>
<dbReference type="WBParaSite" id="maker-uti_cns_0008143-snap-gene-0.2-mRNA-1">
    <property type="protein sequence ID" value="maker-uti_cns_0008143-snap-gene-0.2-mRNA-1"/>
    <property type="gene ID" value="maker-uti_cns_0008143-snap-gene-0.2"/>
</dbReference>
<dbReference type="Pfam" id="PF06268">
    <property type="entry name" value="Fascin"/>
    <property type="match status" value="3"/>
</dbReference>
<proteinExistence type="predicted"/>
<reference evidence="7" key="1">
    <citation type="submission" date="2016-11" db="UniProtKB">
        <authorList>
            <consortium name="WormBaseParasite"/>
        </authorList>
    </citation>
    <scope>IDENTIFICATION</scope>
</reference>
<dbReference type="InterPro" id="IPR050951">
    <property type="entry name" value="Retrovirus_Pol_polyprotein"/>
</dbReference>
<dbReference type="Gene3D" id="2.80.10.50">
    <property type="match status" value="3"/>
</dbReference>
<dbReference type="GO" id="GO:0005737">
    <property type="term" value="C:cytoplasm"/>
    <property type="evidence" value="ECO:0007669"/>
    <property type="project" value="UniProtKB-SubCell"/>
</dbReference>
<keyword evidence="6" id="KW-1185">Reference proteome</keyword>
<evidence type="ECO:0000313" key="7">
    <source>
        <dbReference type="WBParaSite" id="maker-uti_cns_0008143-snap-gene-0.2-mRNA-1"/>
    </source>
</evidence>
<feature type="region of interest" description="Disordered" evidence="4">
    <location>
        <begin position="1600"/>
        <end position="1640"/>
    </location>
</feature>